<comment type="caution">
    <text evidence="1">The sequence shown here is derived from an EMBL/GenBank/DDBJ whole genome shotgun (WGS) entry which is preliminary data.</text>
</comment>
<dbReference type="EMBL" id="QSCI01000028">
    <property type="protein sequence ID" value="RGX95145.1"/>
    <property type="molecule type" value="Genomic_DNA"/>
</dbReference>
<sequence length="75" mass="8917">MHQKEDSMDKNMFFNTIQEYKELGMSNLIDYDKFYLYSIVTHSTAIEGSTMTEVENQVLLKRAWHPGERAWKNLI</sequence>
<accession>A0AA92WET4</accession>
<dbReference type="AlphaFoldDB" id="A0AA92WET4"/>
<evidence type="ECO:0000313" key="1">
    <source>
        <dbReference type="EMBL" id="RGX95145.1"/>
    </source>
</evidence>
<gene>
    <name evidence="1" type="ORF">DXA63_07725</name>
</gene>
<evidence type="ECO:0000313" key="2">
    <source>
        <dbReference type="Proteomes" id="UP000285604"/>
    </source>
</evidence>
<proteinExistence type="predicted"/>
<organism evidence="1 2">
    <name type="scientific">Segatella copri</name>
    <dbReference type="NCBI Taxonomy" id="165179"/>
    <lineage>
        <taxon>Bacteria</taxon>
        <taxon>Pseudomonadati</taxon>
        <taxon>Bacteroidota</taxon>
        <taxon>Bacteroidia</taxon>
        <taxon>Bacteroidales</taxon>
        <taxon>Prevotellaceae</taxon>
        <taxon>Segatella</taxon>
    </lineage>
</organism>
<protein>
    <submittedName>
        <fullName evidence="1">Uncharacterized protein</fullName>
    </submittedName>
</protein>
<reference evidence="1 2" key="1">
    <citation type="submission" date="2018-08" db="EMBL/GenBank/DDBJ databases">
        <title>A genome reference for cultivated species of the human gut microbiota.</title>
        <authorList>
            <person name="Zou Y."/>
            <person name="Xue W."/>
            <person name="Luo G."/>
        </authorList>
    </citation>
    <scope>NUCLEOTIDE SEQUENCE [LARGE SCALE GENOMIC DNA]</scope>
    <source>
        <strain evidence="1 2">OF03-3</strain>
    </source>
</reference>
<dbReference type="Proteomes" id="UP000285604">
    <property type="component" value="Unassembled WGS sequence"/>
</dbReference>
<name>A0AA92WET4_9BACT</name>